<evidence type="ECO:0000313" key="2">
    <source>
        <dbReference type="EMBL" id="QPD05964.1"/>
    </source>
</evidence>
<protein>
    <submittedName>
        <fullName evidence="2">Uncharacterized protein</fullName>
    </submittedName>
</protein>
<dbReference type="KEGG" id="nkf:Nkreftii_003738"/>
<dbReference type="AlphaFoldDB" id="A0A7S8FHJ9"/>
<organism evidence="2 3">
    <name type="scientific">Candidatus Nitrospira kreftii</name>
    <dbReference type="NCBI Taxonomy" id="2652173"/>
    <lineage>
        <taxon>Bacteria</taxon>
        <taxon>Pseudomonadati</taxon>
        <taxon>Nitrospirota</taxon>
        <taxon>Nitrospiria</taxon>
        <taxon>Nitrospirales</taxon>
        <taxon>Nitrospiraceae</taxon>
        <taxon>Nitrospira</taxon>
    </lineage>
</organism>
<evidence type="ECO:0000313" key="3">
    <source>
        <dbReference type="Proteomes" id="UP000593737"/>
    </source>
</evidence>
<feature type="transmembrane region" description="Helical" evidence="1">
    <location>
        <begin position="12"/>
        <end position="40"/>
    </location>
</feature>
<dbReference type="EMBL" id="CP047423">
    <property type="protein sequence ID" value="QPD05964.1"/>
    <property type="molecule type" value="Genomic_DNA"/>
</dbReference>
<keyword evidence="1" id="KW-0812">Transmembrane</keyword>
<gene>
    <name evidence="2" type="ORF">Nkreftii_003738</name>
</gene>
<keyword evidence="1" id="KW-0472">Membrane</keyword>
<reference evidence="2 3" key="1">
    <citation type="journal article" date="2020" name="ISME J.">
        <title>Enrichment and physiological characterization of a novel comammox Nitrospira indicates ammonium inhibition of complete nitrification.</title>
        <authorList>
            <person name="Sakoula D."/>
            <person name="Koch H."/>
            <person name="Frank J."/>
            <person name="Jetten M.S.M."/>
            <person name="van Kessel M.A.H.J."/>
            <person name="Lucker S."/>
        </authorList>
    </citation>
    <scope>NUCLEOTIDE SEQUENCE [LARGE SCALE GENOMIC DNA]</scope>
    <source>
        <strain evidence="2">Comreactor17</strain>
    </source>
</reference>
<dbReference type="Proteomes" id="UP000593737">
    <property type="component" value="Chromosome"/>
</dbReference>
<keyword evidence="1" id="KW-1133">Transmembrane helix</keyword>
<proteinExistence type="predicted"/>
<name>A0A7S8FHJ9_9BACT</name>
<accession>A0A7S8FHJ9</accession>
<sequence length="73" mass="8092">MSDHAVGKTFRLLTMSTVIFSVTLVLLVLPLGVLLAAMYASHTEGFVWIVHINERPWLITPELPEAFVRALSA</sequence>
<evidence type="ECO:0000256" key="1">
    <source>
        <dbReference type="SAM" id="Phobius"/>
    </source>
</evidence>